<dbReference type="OrthoDB" id="5298059at2"/>
<evidence type="ECO:0000256" key="1">
    <source>
        <dbReference type="SAM" id="SignalP"/>
    </source>
</evidence>
<dbReference type="Pfam" id="PF13767">
    <property type="entry name" value="DUF4168"/>
    <property type="match status" value="1"/>
</dbReference>
<evidence type="ECO:0000313" key="5">
    <source>
        <dbReference type="Proteomes" id="UP000094893"/>
    </source>
</evidence>
<reference evidence="3 5" key="1">
    <citation type="journal article" date="2016" name="Int. J. Mol. Sci.">
        <title>Comparative genomics of the extreme acidophile Acidithiobacillus thiooxidans reveals intraspecific divergence and niche adaptation.</title>
        <authorList>
            <person name="Zhang X."/>
            <person name="Feng X."/>
            <person name="Tao J."/>
            <person name="Ma L."/>
            <person name="Xiao Y."/>
            <person name="Liang Y."/>
            <person name="Liu X."/>
            <person name="Yin H."/>
        </authorList>
    </citation>
    <scope>NUCLEOTIDE SEQUENCE [LARGE SCALE GENOMIC DNA]</scope>
    <source>
        <strain evidence="3 5">A02</strain>
        <strain evidence="4">DXS-W</strain>
    </source>
</reference>
<gene>
    <name evidence="4" type="ORF">A6M23_02780</name>
    <name evidence="3" type="ORF">A6P07_05715</name>
</gene>
<accession>A0A1C2IQW5</accession>
<evidence type="ECO:0000313" key="4">
    <source>
        <dbReference type="EMBL" id="OCX75437.1"/>
    </source>
</evidence>
<evidence type="ECO:0000313" key="3">
    <source>
        <dbReference type="EMBL" id="OCX74303.1"/>
    </source>
</evidence>
<keyword evidence="1" id="KW-0732">Signal</keyword>
<keyword evidence="6" id="KW-1185">Reference proteome</keyword>
<dbReference type="EMBL" id="LWSA01000072">
    <property type="protein sequence ID" value="OCX74303.1"/>
    <property type="molecule type" value="Genomic_DNA"/>
</dbReference>
<protein>
    <recommendedName>
        <fullName evidence="2">DUF4168 domain-containing protein</fullName>
    </recommendedName>
</protein>
<dbReference type="Proteomes" id="UP000094893">
    <property type="component" value="Unassembled WGS sequence"/>
</dbReference>
<feature type="signal peptide" evidence="1">
    <location>
        <begin position="1"/>
        <end position="30"/>
    </location>
</feature>
<dbReference type="EMBL" id="LWRY01000015">
    <property type="protein sequence ID" value="OCX75437.1"/>
    <property type="molecule type" value="Genomic_DNA"/>
</dbReference>
<dbReference type="InterPro" id="IPR025433">
    <property type="entry name" value="DUF4168"/>
</dbReference>
<feature type="chain" id="PRO_5009434538" description="DUF4168 domain-containing protein" evidence="1">
    <location>
        <begin position="31"/>
        <end position="119"/>
    </location>
</feature>
<evidence type="ECO:0000313" key="6">
    <source>
        <dbReference type="Proteomes" id="UP000095008"/>
    </source>
</evidence>
<organism evidence="3 5">
    <name type="scientific">Acidithiobacillus thiooxidans</name>
    <name type="common">Thiobacillus thiooxidans</name>
    <dbReference type="NCBI Taxonomy" id="930"/>
    <lineage>
        <taxon>Bacteria</taxon>
        <taxon>Pseudomonadati</taxon>
        <taxon>Pseudomonadota</taxon>
        <taxon>Acidithiobacillia</taxon>
        <taxon>Acidithiobacillales</taxon>
        <taxon>Acidithiobacillaceae</taxon>
        <taxon>Acidithiobacillus</taxon>
    </lineage>
</organism>
<dbReference type="RefSeq" id="WP_024892888.1">
    <property type="nucleotide sequence ID" value="NZ_JABBDU010000140.1"/>
</dbReference>
<sequence>MQKSLGHSIKFGLVVLALGGLGLVSNVAFASDAMAASPAQIKDFAHAVAQIKPLNVQAHSEISQKGVSKAKQDAVKKSYMEKVDKVLATNHLSAGQYSSMLKQTQTDPAFAKQVEAAMH</sequence>
<name>A0A1C2IQW5_ACITH</name>
<dbReference type="STRING" id="930.GCA_002079865_03702"/>
<proteinExistence type="predicted"/>
<evidence type="ECO:0000259" key="2">
    <source>
        <dbReference type="Pfam" id="PF13767"/>
    </source>
</evidence>
<dbReference type="AlphaFoldDB" id="A0A1C2IQW5"/>
<comment type="caution">
    <text evidence="3">The sequence shown here is derived from an EMBL/GenBank/DDBJ whole genome shotgun (WGS) entry which is preliminary data.</text>
</comment>
<feature type="domain" description="DUF4168" evidence="2">
    <location>
        <begin position="37"/>
        <end position="114"/>
    </location>
</feature>
<dbReference type="Proteomes" id="UP000095008">
    <property type="component" value="Unassembled WGS sequence"/>
</dbReference>